<keyword evidence="4" id="KW-1185">Reference proteome</keyword>
<organism evidence="3 4">
    <name type="scientific">Georgfuchsia toluolica</name>
    <dbReference type="NCBI Taxonomy" id="424218"/>
    <lineage>
        <taxon>Bacteria</taxon>
        <taxon>Pseudomonadati</taxon>
        <taxon>Pseudomonadota</taxon>
        <taxon>Betaproteobacteria</taxon>
        <taxon>Nitrosomonadales</taxon>
        <taxon>Sterolibacteriaceae</taxon>
        <taxon>Georgfuchsia</taxon>
    </lineage>
</organism>
<proteinExistence type="predicted"/>
<sequence length="93" mass="10393">MKRMMILVLMAGLPLFSQGSDLRINLDSLRIQSGNTTISIGDQDKRGYYWDGNEWRDPVYWEKHHGKGKGQGQGQGQGQGYHCPPGQAKKGNC</sequence>
<keyword evidence="2" id="KW-0732">Signal</keyword>
<dbReference type="Pfam" id="PF10697">
    <property type="entry name" value="DUF2502"/>
    <property type="match status" value="1"/>
</dbReference>
<dbReference type="Proteomes" id="UP000742786">
    <property type="component" value="Unassembled WGS sequence"/>
</dbReference>
<dbReference type="AlphaFoldDB" id="A0A916J204"/>
<accession>A0A916J204</accession>
<evidence type="ECO:0008006" key="5">
    <source>
        <dbReference type="Google" id="ProtNLM"/>
    </source>
</evidence>
<comment type="caution">
    <text evidence="3">The sequence shown here is derived from an EMBL/GenBank/DDBJ whole genome shotgun (WGS) entry which is preliminary data.</text>
</comment>
<dbReference type="InterPro" id="IPR019638">
    <property type="entry name" value="DUF2502"/>
</dbReference>
<feature type="chain" id="PRO_5038031211" description="DUF2502 domain-containing protein" evidence="2">
    <location>
        <begin position="20"/>
        <end position="93"/>
    </location>
</feature>
<evidence type="ECO:0000256" key="2">
    <source>
        <dbReference type="SAM" id="SignalP"/>
    </source>
</evidence>
<name>A0A916J204_9PROT</name>
<feature type="compositionally biased region" description="Gly residues" evidence="1">
    <location>
        <begin position="69"/>
        <end position="79"/>
    </location>
</feature>
<evidence type="ECO:0000313" key="4">
    <source>
        <dbReference type="Proteomes" id="UP000742786"/>
    </source>
</evidence>
<feature type="signal peptide" evidence="2">
    <location>
        <begin position="1"/>
        <end position="19"/>
    </location>
</feature>
<dbReference type="EMBL" id="CAJQUM010000001">
    <property type="protein sequence ID" value="CAG4882361.1"/>
    <property type="molecule type" value="Genomic_DNA"/>
</dbReference>
<feature type="region of interest" description="Disordered" evidence="1">
    <location>
        <begin position="62"/>
        <end position="93"/>
    </location>
</feature>
<protein>
    <recommendedName>
        <fullName evidence="5">DUF2502 domain-containing protein</fullName>
    </recommendedName>
</protein>
<evidence type="ECO:0000313" key="3">
    <source>
        <dbReference type="EMBL" id="CAG4882361.1"/>
    </source>
</evidence>
<reference evidence="3" key="1">
    <citation type="submission" date="2021-04" db="EMBL/GenBank/DDBJ databases">
        <authorList>
            <person name="Hornung B."/>
        </authorList>
    </citation>
    <scope>NUCLEOTIDE SEQUENCE</scope>
    <source>
        <strain evidence="3">G5G6</strain>
    </source>
</reference>
<gene>
    <name evidence="3" type="ORF">GTOL_10243</name>
</gene>
<dbReference type="RefSeq" id="WP_220634442.1">
    <property type="nucleotide sequence ID" value="NZ_CAJQUM010000001.1"/>
</dbReference>
<evidence type="ECO:0000256" key="1">
    <source>
        <dbReference type="SAM" id="MobiDB-lite"/>
    </source>
</evidence>